<evidence type="ECO:0000313" key="1">
    <source>
        <dbReference type="EMBL" id="MBB6070349.1"/>
    </source>
</evidence>
<reference evidence="1 2" key="1">
    <citation type="submission" date="2020-08" db="EMBL/GenBank/DDBJ databases">
        <title>Genomic Encyclopedia of Type Strains, Phase IV (KMG-IV): sequencing the most valuable type-strain genomes for metagenomic binning, comparative biology and taxonomic classification.</title>
        <authorList>
            <person name="Goeker M."/>
        </authorList>
    </citation>
    <scope>NUCLEOTIDE SEQUENCE [LARGE SCALE GENOMIC DNA]</scope>
    <source>
        <strain evidence="1 2">DSM 29007</strain>
    </source>
</reference>
<dbReference type="Proteomes" id="UP000582837">
    <property type="component" value="Unassembled WGS sequence"/>
</dbReference>
<dbReference type="AlphaFoldDB" id="A0A841GUC9"/>
<evidence type="ECO:0000313" key="2">
    <source>
        <dbReference type="Proteomes" id="UP000582837"/>
    </source>
</evidence>
<gene>
    <name evidence="1" type="ORF">HNQ61_001968</name>
</gene>
<sequence length="329" mass="35473">MLTGGGRLPPASALPPRVSIGGSATESELAQLAAPLVRAGILGPDDWRRSEATPKGLLLRGWQRWVRRLTGTSPDALDLHLILAPWAQVLGQEPEERTAASRARLAITVDAGSCIVAPLEAMAGQWGPRAAGVIAYALRHGLGRAVHVWDPSDLDWMPIWWAECLDCSDEEDAAAERAATRRRIREFAAVDRHVQRSYTPLATRADRITALGSLPGAIRRSAAALVAESGVPRRHTSGGARDEMRSGFEGHSSAAVLLTRRAHDVVHHAYDELQEDEMNSGYSGAPHAVVLIDTRSPAHLAASLREARRVLRTLVRGEQLMDAVRGIAG</sequence>
<dbReference type="EMBL" id="JACHIA010000004">
    <property type="protein sequence ID" value="MBB6070349.1"/>
    <property type="molecule type" value="Genomic_DNA"/>
</dbReference>
<name>A0A841GUC9_9BACT</name>
<keyword evidence="2" id="KW-1185">Reference proteome</keyword>
<proteinExistence type="predicted"/>
<comment type="caution">
    <text evidence="1">The sequence shown here is derived from an EMBL/GenBank/DDBJ whole genome shotgun (WGS) entry which is preliminary data.</text>
</comment>
<organism evidence="1 2">
    <name type="scientific">Longimicrobium terrae</name>
    <dbReference type="NCBI Taxonomy" id="1639882"/>
    <lineage>
        <taxon>Bacteria</taxon>
        <taxon>Pseudomonadati</taxon>
        <taxon>Gemmatimonadota</taxon>
        <taxon>Longimicrobiia</taxon>
        <taxon>Longimicrobiales</taxon>
        <taxon>Longimicrobiaceae</taxon>
        <taxon>Longimicrobium</taxon>
    </lineage>
</organism>
<protein>
    <submittedName>
        <fullName evidence="1">Uncharacterized protein</fullName>
    </submittedName>
</protein>
<dbReference type="RefSeq" id="WP_170035736.1">
    <property type="nucleotide sequence ID" value="NZ_JABDTL010000001.1"/>
</dbReference>
<accession>A0A841GUC9</accession>